<evidence type="ECO:0000313" key="4">
    <source>
        <dbReference type="Proteomes" id="UP000230750"/>
    </source>
</evidence>
<sequence length="277" mass="29625">MDLFTANQYQLLPSHSQYAYFVTEDTIPPTISGCPADISETIELGLPGRVITWTEPTASDTSGTAVLSSRSDAPGTFFEVDVLHITITYTFRDESGNTANCVFMIWFITVDTTPPTANSCPTDVLINVELGETEGEATWTEPSSTDLSGTDQLVSRSRAPGTPFPLGDTTVTYLYTDDSGNTATCVFCVTVGTVDTLAPTIIGCPADSEAFTELGTPGRMVSWIEPTAFDVSGTERLQSRSNAPNSFFTIGSTDVTYSFIDNSGNVAICQFNVTVTA</sequence>
<feature type="domain" description="HYR" evidence="2">
    <location>
        <begin position="24"/>
        <end position="109"/>
    </location>
</feature>
<evidence type="ECO:0000256" key="1">
    <source>
        <dbReference type="ARBA" id="ARBA00022737"/>
    </source>
</evidence>
<dbReference type="AlphaFoldDB" id="A0A2G8LBK6"/>
<dbReference type="PANTHER" id="PTHR24273:SF32">
    <property type="entry name" value="HYALIN"/>
    <property type="match status" value="1"/>
</dbReference>
<proteinExistence type="predicted"/>
<feature type="domain" description="HYR" evidence="2">
    <location>
        <begin position="194"/>
        <end position="277"/>
    </location>
</feature>
<dbReference type="Pfam" id="PF02494">
    <property type="entry name" value="HYR"/>
    <property type="match status" value="3"/>
</dbReference>
<comment type="caution">
    <text evidence="3">The sequence shown here is derived from an EMBL/GenBank/DDBJ whole genome shotgun (WGS) entry which is preliminary data.</text>
</comment>
<feature type="domain" description="HYR" evidence="2">
    <location>
        <begin position="110"/>
        <end position="193"/>
    </location>
</feature>
<gene>
    <name evidence="3" type="ORF">BSL78_05421</name>
</gene>
<reference evidence="3 4" key="1">
    <citation type="journal article" date="2017" name="PLoS Biol.">
        <title>The sea cucumber genome provides insights into morphological evolution and visceral regeneration.</title>
        <authorList>
            <person name="Zhang X."/>
            <person name="Sun L."/>
            <person name="Yuan J."/>
            <person name="Sun Y."/>
            <person name="Gao Y."/>
            <person name="Zhang L."/>
            <person name="Li S."/>
            <person name="Dai H."/>
            <person name="Hamel J.F."/>
            <person name="Liu C."/>
            <person name="Yu Y."/>
            <person name="Liu S."/>
            <person name="Lin W."/>
            <person name="Guo K."/>
            <person name="Jin S."/>
            <person name="Xu P."/>
            <person name="Storey K.B."/>
            <person name="Huan P."/>
            <person name="Zhang T."/>
            <person name="Zhou Y."/>
            <person name="Zhang J."/>
            <person name="Lin C."/>
            <person name="Li X."/>
            <person name="Xing L."/>
            <person name="Huo D."/>
            <person name="Sun M."/>
            <person name="Wang L."/>
            <person name="Mercier A."/>
            <person name="Li F."/>
            <person name="Yang H."/>
            <person name="Xiang J."/>
        </authorList>
    </citation>
    <scope>NUCLEOTIDE SEQUENCE [LARGE SCALE GENOMIC DNA]</scope>
    <source>
        <strain evidence="3">Shaxun</strain>
        <tissue evidence="3">Muscle</tissue>
    </source>
</reference>
<feature type="non-terminal residue" evidence="3">
    <location>
        <position position="277"/>
    </location>
</feature>
<protein>
    <submittedName>
        <fullName evidence="3">Putative hyalin</fullName>
    </submittedName>
</protein>
<keyword evidence="1" id="KW-0677">Repeat</keyword>
<name>A0A2G8LBK6_STIJA</name>
<dbReference type="InterPro" id="IPR003410">
    <property type="entry name" value="HYR_dom"/>
</dbReference>
<evidence type="ECO:0000259" key="2">
    <source>
        <dbReference type="PROSITE" id="PS50825"/>
    </source>
</evidence>
<accession>A0A2G8LBK6</accession>
<dbReference type="STRING" id="307972.A0A2G8LBK6"/>
<keyword evidence="4" id="KW-1185">Reference proteome</keyword>
<dbReference type="EMBL" id="MRZV01000136">
    <property type="protein sequence ID" value="PIK57646.1"/>
    <property type="molecule type" value="Genomic_DNA"/>
</dbReference>
<evidence type="ECO:0000313" key="3">
    <source>
        <dbReference type="EMBL" id="PIK57646.1"/>
    </source>
</evidence>
<dbReference type="PROSITE" id="PS50825">
    <property type="entry name" value="HYR"/>
    <property type="match status" value="3"/>
</dbReference>
<dbReference type="OrthoDB" id="5948052at2759"/>
<organism evidence="3 4">
    <name type="scientific">Stichopus japonicus</name>
    <name type="common">Sea cucumber</name>
    <dbReference type="NCBI Taxonomy" id="307972"/>
    <lineage>
        <taxon>Eukaryota</taxon>
        <taxon>Metazoa</taxon>
        <taxon>Echinodermata</taxon>
        <taxon>Eleutherozoa</taxon>
        <taxon>Echinozoa</taxon>
        <taxon>Holothuroidea</taxon>
        <taxon>Aspidochirotacea</taxon>
        <taxon>Aspidochirotida</taxon>
        <taxon>Stichopodidae</taxon>
        <taxon>Apostichopus</taxon>
    </lineage>
</organism>
<dbReference type="PANTHER" id="PTHR24273">
    <property type="entry name" value="FI04643P-RELATED"/>
    <property type="match status" value="1"/>
</dbReference>
<dbReference type="Proteomes" id="UP000230750">
    <property type="component" value="Unassembled WGS sequence"/>
</dbReference>